<protein>
    <submittedName>
        <fullName evidence="2">GNAT family N-acetyltransferase</fullName>
    </submittedName>
</protein>
<name>A0A844ZM07_9SPHN</name>
<dbReference type="PANTHER" id="PTHR43792">
    <property type="entry name" value="GNAT FAMILY, PUTATIVE (AFU_ORTHOLOGUE AFUA_3G00765)-RELATED-RELATED"/>
    <property type="match status" value="1"/>
</dbReference>
<evidence type="ECO:0000313" key="2">
    <source>
        <dbReference type="EMBL" id="MXO88623.1"/>
    </source>
</evidence>
<dbReference type="InterPro" id="IPR016181">
    <property type="entry name" value="Acyl_CoA_acyltransferase"/>
</dbReference>
<dbReference type="AlphaFoldDB" id="A0A844ZM07"/>
<dbReference type="GO" id="GO:0016747">
    <property type="term" value="F:acyltransferase activity, transferring groups other than amino-acyl groups"/>
    <property type="evidence" value="ECO:0007669"/>
    <property type="project" value="InterPro"/>
</dbReference>
<evidence type="ECO:0000313" key="3">
    <source>
        <dbReference type="Proteomes" id="UP000435243"/>
    </source>
</evidence>
<reference evidence="2 3" key="1">
    <citation type="submission" date="2019-12" db="EMBL/GenBank/DDBJ databases">
        <title>Genomic-based taxomic classification of the family Erythrobacteraceae.</title>
        <authorList>
            <person name="Xu L."/>
        </authorList>
    </citation>
    <scope>NUCLEOTIDE SEQUENCE [LARGE SCALE GENOMIC DNA]</scope>
    <source>
        <strain evidence="2 3">JCM 16339</strain>
    </source>
</reference>
<keyword evidence="2" id="KW-0808">Transferase</keyword>
<feature type="domain" description="N-acetyltransferase" evidence="1">
    <location>
        <begin position="10"/>
        <end position="157"/>
    </location>
</feature>
<gene>
    <name evidence="2" type="ORF">GRI32_07700</name>
</gene>
<dbReference type="SUPFAM" id="SSF55729">
    <property type="entry name" value="Acyl-CoA N-acyltransferases (Nat)"/>
    <property type="match status" value="1"/>
</dbReference>
<dbReference type="InterPro" id="IPR000182">
    <property type="entry name" value="GNAT_dom"/>
</dbReference>
<dbReference type="Proteomes" id="UP000435243">
    <property type="component" value="Unassembled WGS sequence"/>
</dbReference>
<keyword evidence="3" id="KW-1185">Reference proteome</keyword>
<proteinExistence type="predicted"/>
<dbReference type="Pfam" id="PF13302">
    <property type="entry name" value="Acetyltransf_3"/>
    <property type="match status" value="1"/>
</dbReference>
<dbReference type="EMBL" id="WTYY01000003">
    <property type="protein sequence ID" value="MXO88623.1"/>
    <property type="molecule type" value="Genomic_DNA"/>
</dbReference>
<dbReference type="PANTHER" id="PTHR43792:SF1">
    <property type="entry name" value="N-ACETYLTRANSFERASE DOMAIN-CONTAINING PROTEIN"/>
    <property type="match status" value="1"/>
</dbReference>
<dbReference type="OrthoDB" id="6293260at2"/>
<evidence type="ECO:0000259" key="1">
    <source>
        <dbReference type="Pfam" id="PF13302"/>
    </source>
</evidence>
<accession>A0A844ZM07</accession>
<dbReference type="InterPro" id="IPR051531">
    <property type="entry name" value="N-acetyltransferase"/>
</dbReference>
<dbReference type="RefSeq" id="WP_160590827.1">
    <property type="nucleotide sequence ID" value="NZ_BAAAFP010000001.1"/>
</dbReference>
<organism evidence="2 3">
    <name type="scientific">Alteraurantiacibacter aestuarii</name>
    <dbReference type="NCBI Taxonomy" id="650004"/>
    <lineage>
        <taxon>Bacteria</taxon>
        <taxon>Pseudomonadati</taxon>
        <taxon>Pseudomonadota</taxon>
        <taxon>Alphaproteobacteria</taxon>
        <taxon>Sphingomonadales</taxon>
        <taxon>Erythrobacteraceae</taxon>
        <taxon>Alteraurantiacibacter</taxon>
    </lineage>
</organism>
<dbReference type="Gene3D" id="3.40.630.30">
    <property type="match status" value="1"/>
</dbReference>
<comment type="caution">
    <text evidence="2">The sequence shown here is derived from an EMBL/GenBank/DDBJ whole genome shotgun (WGS) entry which is preliminary data.</text>
</comment>
<sequence length="188" mass="21142">MADFRVETDRLIVRDWAGDADWDAFLRHTNTPAVMEWLGGLLDAEGERKQRQRVEECRALNHFCFWLVERKDDGGHLSGEVLGFCGMKRSNQEGGPQGEFEIGWRFRADSWGHGYAREAAIAVRDAAFEIFAAPSIIALTVPENAASWGLMLRLGMKRDEALDFASAAFGSDTIIAYSLDRADWEALR</sequence>